<keyword evidence="2" id="KW-1133">Transmembrane helix</keyword>
<evidence type="ECO:0000256" key="1">
    <source>
        <dbReference type="SAM" id="MobiDB-lite"/>
    </source>
</evidence>
<protein>
    <submittedName>
        <fullName evidence="3">Uncharacterized protein</fullName>
    </submittedName>
</protein>
<dbReference type="Proteomes" id="UP001181247">
    <property type="component" value="Unassembled WGS sequence"/>
</dbReference>
<dbReference type="EMBL" id="JAWDEU010000002">
    <property type="protein sequence ID" value="MDU0244981.1"/>
    <property type="molecule type" value="Genomic_DNA"/>
</dbReference>
<keyword evidence="2" id="KW-0812">Transmembrane</keyword>
<evidence type="ECO:0000256" key="2">
    <source>
        <dbReference type="SAM" id="Phobius"/>
    </source>
</evidence>
<dbReference type="RefSeq" id="WP_032539464.1">
    <property type="nucleotide sequence ID" value="NZ_CAXVJK010000006.1"/>
</dbReference>
<evidence type="ECO:0000313" key="3">
    <source>
        <dbReference type="EMBL" id="MDU0244981.1"/>
    </source>
</evidence>
<gene>
    <name evidence="3" type="ORF">RVH16_09680</name>
</gene>
<evidence type="ECO:0000313" key="4">
    <source>
        <dbReference type="Proteomes" id="UP001181247"/>
    </source>
</evidence>
<reference evidence="3" key="1">
    <citation type="submission" date="2023-10" db="EMBL/GenBank/DDBJ databases">
        <title>Genome of Potential pathogenic bacteria in Crohn's disease.</title>
        <authorList>
            <person name="Rodriguez-Palacios A."/>
        </authorList>
    </citation>
    <scope>NUCLEOTIDE SEQUENCE</scope>
    <source>
        <strain evidence="3">CavFT-hAR50</strain>
    </source>
</reference>
<name>A0A7Y5JA40_BACUN</name>
<feature type="region of interest" description="Disordered" evidence="1">
    <location>
        <begin position="85"/>
        <end position="106"/>
    </location>
</feature>
<feature type="transmembrane region" description="Helical" evidence="2">
    <location>
        <begin position="52"/>
        <end position="71"/>
    </location>
</feature>
<organism evidence="3 4">
    <name type="scientific">Bacteroides uniformis</name>
    <dbReference type="NCBI Taxonomy" id="820"/>
    <lineage>
        <taxon>Bacteria</taxon>
        <taxon>Pseudomonadati</taxon>
        <taxon>Bacteroidota</taxon>
        <taxon>Bacteroidia</taxon>
        <taxon>Bacteroidales</taxon>
        <taxon>Bacteroidaceae</taxon>
        <taxon>Bacteroides</taxon>
    </lineage>
</organism>
<sequence length="142" mass="15504">MLFGISPLQCLYASVPAGRHKGKQTDRQAGELAGGQECLPVRKSENGQAGNYVFFTCVAAFGAVVAACGVFEPYFRLGKHPTFAPKRQGKAESAHRRPRLRPSFGQQKGIGRPMPYKWVMAGLSPIRLPRIFVSSKTQQGVL</sequence>
<proteinExistence type="predicted"/>
<dbReference type="AlphaFoldDB" id="A0A7Y5JA40"/>
<comment type="caution">
    <text evidence="3">The sequence shown here is derived from an EMBL/GenBank/DDBJ whole genome shotgun (WGS) entry which is preliminary data.</text>
</comment>
<accession>A0A7Y5JA40</accession>
<keyword evidence="2" id="KW-0472">Membrane</keyword>